<gene>
    <name evidence="1" type="ORF">Cboi01_000462000</name>
</gene>
<name>A0ACB5TXI4_CANBO</name>
<keyword evidence="2" id="KW-1185">Reference proteome</keyword>
<sequence length="617" mass="69639">MSLANSVAGANSGDTESSNSMSSTSLANLEIENRLKSLESVISGFDTKFNKLISAISGNNNNHNNSSQFHQNSPSNGNGGSNGASPIFNHSYSNNLKPLFDSNQGDNLIAYNNTLLPICESIAPLSIIKDIDSKLFQRVNKYDPFKQACDEFLDFYFQHEELCLNLAKSFLDISHFWIIPGGITEIDRNYVNSHPFITCVFVVLAMCFDENFNYVEEQKILFSLTTKLMGIALITEPLTDHDIEAILYISLYNIARKPKQQEFDNWLLSGHAIKHSMLSFDIKNIKHRVQNLKIYNDEDFYHLRIINALCSSHFQNAIGTGKPIMINQSYFDVHNLTILFPNTTVGDAIKVAELDLYYLLSKKLNSYSYFQSSNNIQFGDDILIFRDIDEWKNKWEKVIDADASGMLTFAYNFSITLLSRTYIKLVQQSPKSVLTNKNLAKAANTCCQFSFETLEKFAGLEVKLIRGCPKFQLAQIIFSCINLLDFLEVMKPNEKQMSLSKISKVYWHLNSIGEKKNDATDTVGRIIRSLTEKFDHLNNMNYSSSSSSGAHDNQIASLTPSDNLYSRPLDSIIPTGYGMTGTQNNISYHHNINNNRNNNNNNNNISSAKKTISLFNS</sequence>
<protein>
    <submittedName>
        <fullName evidence="1">Unnamed protein product</fullName>
    </submittedName>
</protein>
<accession>A0ACB5TXI4</accession>
<dbReference type="Proteomes" id="UP001165101">
    <property type="component" value="Unassembled WGS sequence"/>
</dbReference>
<reference evidence="1" key="1">
    <citation type="submission" date="2023-04" db="EMBL/GenBank/DDBJ databases">
        <title>Candida boidinii NBRC 1967.</title>
        <authorList>
            <person name="Ichikawa N."/>
            <person name="Sato H."/>
            <person name="Tonouchi N."/>
        </authorList>
    </citation>
    <scope>NUCLEOTIDE SEQUENCE</scope>
    <source>
        <strain evidence="1">NBRC 1967</strain>
    </source>
</reference>
<organism evidence="1 2">
    <name type="scientific">Candida boidinii</name>
    <name type="common">Yeast</name>
    <dbReference type="NCBI Taxonomy" id="5477"/>
    <lineage>
        <taxon>Eukaryota</taxon>
        <taxon>Fungi</taxon>
        <taxon>Dikarya</taxon>
        <taxon>Ascomycota</taxon>
        <taxon>Saccharomycotina</taxon>
        <taxon>Pichiomycetes</taxon>
        <taxon>Pichiales</taxon>
        <taxon>Pichiaceae</taxon>
        <taxon>Ogataea</taxon>
        <taxon>Ogataea/Candida clade</taxon>
    </lineage>
</organism>
<evidence type="ECO:0000313" key="2">
    <source>
        <dbReference type="Proteomes" id="UP001165101"/>
    </source>
</evidence>
<evidence type="ECO:0000313" key="1">
    <source>
        <dbReference type="EMBL" id="GME97461.1"/>
    </source>
</evidence>
<proteinExistence type="predicted"/>
<dbReference type="EMBL" id="BSXV01003063">
    <property type="protein sequence ID" value="GME97461.1"/>
    <property type="molecule type" value="Genomic_DNA"/>
</dbReference>
<comment type="caution">
    <text evidence="1">The sequence shown here is derived from an EMBL/GenBank/DDBJ whole genome shotgun (WGS) entry which is preliminary data.</text>
</comment>